<dbReference type="EMBL" id="MOOB01000003">
    <property type="protein sequence ID" value="OQE94670.1"/>
    <property type="molecule type" value="Genomic_DNA"/>
</dbReference>
<dbReference type="InterPro" id="IPR040198">
    <property type="entry name" value="Fido_containing"/>
</dbReference>
<dbReference type="InterPro" id="IPR003812">
    <property type="entry name" value="Fido"/>
</dbReference>
<dbReference type="Pfam" id="PF02661">
    <property type="entry name" value="Fic"/>
    <property type="match status" value="1"/>
</dbReference>
<keyword evidence="5" id="KW-1185">Reference proteome</keyword>
<feature type="binding site" evidence="2">
    <location>
        <begin position="280"/>
        <end position="287"/>
    </location>
    <ligand>
        <name>ATP</name>
        <dbReference type="ChEBI" id="CHEBI:30616"/>
    </ligand>
</feature>
<dbReference type="SUPFAM" id="SSF140931">
    <property type="entry name" value="Fic-like"/>
    <property type="match status" value="1"/>
</dbReference>
<dbReference type="PROSITE" id="PS51459">
    <property type="entry name" value="FIDO"/>
    <property type="match status" value="1"/>
</dbReference>
<dbReference type="PANTHER" id="PTHR13504:SF38">
    <property type="entry name" value="FIDO DOMAIN-CONTAINING PROTEIN"/>
    <property type="match status" value="1"/>
</dbReference>
<sequence>MSCSLSRFFFKTHIYSMKSTLHLDQGTMLAHALRGVETCFTVAMEDSYESKIGHEEFHPDAVFREMAILANELSNLFKTGLTPCQEAAFVNHLLHSLAWMVYGSNKIEKAGSNSEITLKLCLAIFCGKEIPVEIEEQDQEYLSLESLISQNLPADTSAVLRSRREVVQHVKTAAFMIDQLCIRGQDLSEQIILEAHRILTYKVDAETTPWKEYSGVYRSHEVSAGLHAFPHPSLVPYRMKSMFHELKCDLKEATKNGTIDPIALASKYTHIFVNIHPFIDGNGRMCRLILNSMLLKFGAFLACIGVDEDDRSINMEIAMNGGALEYLYEDAEQEEKPKLHKELASYVLGHVKRSMTGLVSAVAQ</sequence>
<keyword evidence="2" id="KW-0547">Nucleotide-binding</keyword>
<dbReference type="Gene3D" id="1.10.3290.10">
    <property type="entry name" value="Fido-like domain"/>
    <property type="match status" value="1"/>
</dbReference>
<evidence type="ECO:0000256" key="2">
    <source>
        <dbReference type="PIRSR" id="PIRSR640198-2"/>
    </source>
</evidence>
<dbReference type="AlphaFoldDB" id="A0A1V6Z4V2"/>
<comment type="caution">
    <text evidence="4">The sequence shown here is derived from an EMBL/GenBank/DDBJ whole genome shotgun (WGS) entry which is preliminary data.</text>
</comment>
<proteinExistence type="predicted"/>
<accession>A0A1V6Z4V2</accession>
<feature type="domain" description="Fido" evidence="3">
    <location>
        <begin position="187"/>
        <end position="349"/>
    </location>
</feature>
<dbReference type="Proteomes" id="UP000191691">
    <property type="component" value="Unassembled WGS sequence"/>
</dbReference>
<keyword evidence="2" id="KW-0067">ATP-binding</keyword>
<reference evidence="5" key="1">
    <citation type="journal article" date="2017" name="Nat. Microbiol.">
        <title>Global analysis of biosynthetic gene clusters reveals vast potential of secondary metabolite production in Penicillium species.</title>
        <authorList>
            <person name="Nielsen J.C."/>
            <person name="Grijseels S."/>
            <person name="Prigent S."/>
            <person name="Ji B."/>
            <person name="Dainat J."/>
            <person name="Nielsen K.F."/>
            <person name="Frisvad J.C."/>
            <person name="Workman M."/>
            <person name="Nielsen J."/>
        </authorList>
    </citation>
    <scope>NUCLEOTIDE SEQUENCE [LARGE SCALE GENOMIC DNA]</scope>
    <source>
        <strain evidence="5">IBT 13039</strain>
    </source>
</reference>
<dbReference type="InterPro" id="IPR036597">
    <property type="entry name" value="Fido-like_dom_sf"/>
</dbReference>
<organism evidence="4 5">
    <name type="scientific">Penicillium nalgiovense</name>
    <dbReference type="NCBI Taxonomy" id="60175"/>
    <lineage>
        <taxon>Eukaryota</taxon>
        <taxon>Fungi</taxon>
        <taxon>Dikarya</taxon>
        <taxon>Ascomycota</taxon>
        <taxon>Pezizomycotina</taxon>
        <taxon>Eurotiomycetes</taxon>
        <taxon>Eurotiomycetidae</taxon>
        <taxon>Eurotiales</taxon>
        <taxon>Aspergillaceae</taxon>
        <taxon>Penicillium</taxon>
    </lineage>
</organism>
<name>A0A1V6Z4V2_PENNA</name>
<evidence type="ECO:0000259" key="3">
    <source>
        <dbReference type="PROSITE" id="PS51459"/>
    </source>
</evidence>
<evidence type="ECO:0000256" key="1">
    <source>
        <dbReference type="PIRSR" id="PIRSR640198-1"/>
    </source>
</evidence>
<dbReference type="STRING" id="60175.A0A1V6Z4V2"/>
<gene>
    <name evidence="4" type="ORF">PENNAL_c0003G06321</name>
</gene>
<dbReference type="PANTHER" id="PTHR13504">
    <property type="entry name" value="FIDO DOMAIN-CONTAINING PROTEIN DDB_G0283145"/>
    <property type="match status" value="1"/>
</dbReference>
<feature type="active site" evidence="1">
    <location>
        <position position="276"/>
    </location>
</feature>
<protein>
    <recommendedName>
        <fullName evidence="3">Fido domain-containing protein</fullName>
    </recommendedName>
</protein>
<dbReference type="GO" id="GO:0005524">
    <property type="term" value="F:ATP binding"/>
    <property type="evidence" value="ECO:0007669"/>
    <property type="project" value="UniProtKB-KW"/>
</dbReference>
<evidence type="ECO:0000313" key="4">
    <source>
        <dbReference type="EMBL" id="OQE94670.1"/>
    </source>
</evidence>
<evidence type="ECO:0000313" key="5">
    <source>
        <dbReference type="Proteomes" id="UP000191691"/>
    </source>
</evidence>
<dbReference type="OMA" id="MKSMFHE"/>